<proteinExistence type="predicted"/>
<evidence type="ECO:0000256" key="2">
    <source>
        <dbReference type="SAM" id="Phobius"/>
    </source>
</evidence>
<keyword evidence="2" id="KW-0472">Membrane</keyword>
<dbReference type="Proteomes" id="UP000466442">
    <property type="component" value="Unassembled WGS sequence"/>
</dbReference>
<name>A0A8S9WMS4_APOLU</name>
<reference evidence="3" key="1">
    <citation type="journal article" date="2021" name="Mol. Ecol. Resour.">
        <title>Apolygus lucorum genome provides insights into omnivorousness and mesophyll feeding.</title>
        <authorList>
            <person name="Liu Y."/>
            <person name="Liu H."/>
            <person name="Wang H."/>
            <person name="Huang T."/>
            <person name="Liu B."/>
            <person name="Yang B."/>
            <person name="Yin L."/>
            <person name="Li B."/>
            <person name="Zhang Y."/>
            <person name="Zhang S."/>
            <person name="Jiang F."/>
            <person name="Zhang X."/>
            <person name="Ren Y."/>
            <person name="Wang B."/>
            <person name="Wang S."/>
            <person name="Lu Y."/>
            <person name="Wu K."/>
            <person name="Fan W."/>
            <person name="Wang G."/>
        </authorList>
    </citation>
    <scope>NUCLEOTIDE SEQUENCE</scope>
    <source>
        <strain evidence="3">12Hb</strain>
    </source>
</reference>
<feature type="transmembrane region" description="Helical" evidence="2">
    <location>
        <begin position="12"/>
        <end position="31"/>
    </location>
</feature>
<dbReference type="EMBL" id="WIXP02000017">
    <property type="protein sequence ID" value="KAF6197558.1"/>
    <property type="molecule type" value="Genomic_DNA"/>
</dbReference>
<feature type="region of interest" description="Disordered" evidence="1">
    <location>
        <begin position="49"/>
        <end position="73"/>
    </location>
</feature>
<comment type="caution">
    <text evidence="3">The sequence shown here is derived from an EMBL/GenBank/DDBJ whole genome shotgun (WGS) entry which is preliminary data.</text>
</comment>
<feature type="compositionally biased region" description="Polar residues" evidence="1">
    <location>
        <begin position="64"/>
        <end position="73"/>
    </location>
</feature>
<keyword evidence="2" id="KW-0812">Transmembrane</keyword>
<evidence type="ECO:0000313" key="4">
    <source>
        <dbReference type="Proteomes" id="UP000466442"/>
    </source>
</evidence>
<dbReference type="AlphaFoldDB" id="A0A8S9WMS4"/>
<keyword evidence="2" id="KW-1133">Transmembrane helix</keyword>
<gene>
    <name evidence="3" type="ORF">GE061_008522</name>
</gene>
<protein>
    <submittedName>
        <fullName evidence="3">Uncharacterized protein</fullName>
    </submittedName>
</protein>
<keyword evidence="4" id="KW-1185">Reference proteome</keyword>
<organism evidence="3 4">
    <name type="scientific">Apolygus lucorum</name>
    <name type="common">Small green plant bug</name>
    <name type="synonym">Lygocoris lucorum</name>
    <dbReference type="NCBI Taxonomy" id="248454"/>
    <lineage>
        <taxon>Eukaryota</taxon>
        <taxon>Metazoa</taxon>
        <taxon>Ecdysozoa</taxon>
        <taxon>Arthropoda</taxon>
        <taxon>Hexapoda</taxon>
        <taxon>Insecta</taxon>
        <taxon>Pterygota</taxon>
        <taxon>Neoptera</taxon>
        <taxon>Paraneoptera</taxon>
        <taxon>Hemiptera</taxon>
        <taxon>Heteroptera</taxon>
        <taxon>Panheteroptera</taxon>
        <taxon>Cimicomorpha</taxon>
        <taxon>Miridae</taxon>
        <taxon>Mirini</taxon>
        <taxon>Apolygus</taxon>
    </lineage>
</organism>
<evidence type="ECO:0000256" key="1">
    <source>
        <dbReference type="SAM" id="MobiDB-lite"/>
    </source>
</evidence>
<sequence length="73" mass="8707">MSKVTFIVDTVPLFFSSPMSVPFCLLVLHYFPFRRWKDDVVVLPDLNRTDSFDDARHPTRTQQRRNSQPFPHR</sequence>
<accession>A0A8S9WMS4</accession>
<evidence type="ECO:0000313" key="3">
    <source>
        <dbReference type="EMBL" id="KAF6197558.1"/>
    </source>
</evidence>